<reference evidence="2" key="1">
    <citation type="journal article" date="2014" name="Int. J. Syst. Evol. Microbiol.">
        <title>Complete genome sequence of Corynebacterium casei LMG S-19264T (=DSM 44701T), isolated from a smear-ripened cheese.</title>
        <authorList>
            <consortium name="US DOE Joint Genome Institute (JGI-PGF)"/>
            <person name="Walter F."/>
            <person name="Albersmeier A."/>
            <person name="Kalinowski J."/>
            <person name="Ruckert C."/>
        </authorList>
    </citation>
    <scope>NUCLEOTIDE SEQUENCE</scope>
    <source>
        <strain evidence="2">CGMCC 1.15290</strain>
    </source>
</reference>
<sequence>MLLSWSCNRVFDAPEPFPDADIKATITIQDLKALHAVKGRFDRITADGVIAGVVTADDRSGNFYRSIVLQDNTGGIALLLERTGLYNDYPIGRKVFVKVKGLMLGDYRGLIQLGADVDVSDPADITLAGIAASLLSRYLVKGSLNNVVVPATVTKAQLTTALHDPYQNTLIRLNNAEFAVADSGATYANAKAKITGSYRLYTCTDTLVAVRTSAYATFAGIRLPAGNGTVTGIYSVFNSEKQLMIRDTADVQLKALRCTRVTVPDVEQPYTAGIALTASPLLLHFNALDSVLPQGMYLYTGATATGIGTATNFIHSRTSWANTSGGFKNYASAAGLQMQSTQAQQQAANDRAAGVRQVTVTDKGVAFVFEINNTTGKTGIELDWNMQSLDAGAERTTQWTVDYAQGLNPTVFTPLQTIPEVVITGGGRFSNTPIKVVLPEVLHNNSRKLTLRIAALQATAGSGSRATTAIDNVRISWR</sequence>
<keyword evidence="3" id="KW-1185">Reference proteome</keyword>
<evidence type="ECO:0000313" key="3">
    <source>
        <dbReference type="Proteomes" id="UP000627292"/>
    </source>
</evidence>
<dbReference type="Proteomes" id="UP000627292">
    <property type="component" value="Unassembled WGS sequence"/>
</dbReference>
<feature type="domain" description="DUF5689" evidence="1">
    <location>
        <begin position="24"/>
        <end position="251"/>
    </location>
</feature>
<evidence type="ECO:0000313" key="2">
    <source>
        <dbReference type="EMBL" id="GGH83014.1"/>
    </source>
</evidence>
<reference evidence="2" key="2">
    <citation type="submission" date="2020-09" db="EMBL/GenBank/DDBJ databases">
        <authorList>
            <person name="Sun Q."/>
            <person name="Zhou Y."/>
        </authorList>
    </citation>
    <scope>NUCLEOTIDE SEQUENCE</scope>
    <source>
        <strain evidence="2">CGMCC 1.15290</strain>
    </source>
</reference>
<comment type="caution">
    <text evidence="2">The sequence shown here is derived from an EMBL/GenBank/DDBJ whole genome shotgun (WGS) entry which is preliminary data.</text>
</comment>
<name>A0A917J4Y9_9BACT</name>
<evidence type="ECO:0000259" key="1">
    <source>
        <dbReference type="Pfam" id="PF18942"/>
    </source>
</evidence>
<proteinExistence type="predicted"/>
<accession>A0A917J4Y9</accession>
<dbReference type="EMBL" id="BMIB01000008">
    <property type="protein sequence ID" value="GGH83014.1"/>
    <property type="molecule type" value="Genomic_DNA"/>
</dbReference>
<gene>
    <name evidence="2" type="ORF">GCM10011379_57770</name>
</gene>
<dbReference type="InterPro" id="IPR043744">
    <property type="entry name" value="DUF5689"/>
</dbReference>
<protein>
    <recommendedName>
        <fullName evidence="1">DUF5689 domain-containing protein</fullName>
    </recommendedName>
</protein>
<dbReference type="Pfam" id="PF18942">
    <property type="entry name" value="DUF5689"/>
    <property type="match status" value="1"/>
</dbReference>
<organism evidence="2 3">
    <name type="scientific">Filimonas zeae</name>
    <dbReference type="NCBI Taxonomy" id="1737353"/>
    <lineage>
        <taxon>Bacteria</taxon>
        <taxon>Pseudomonadati</taxon>
        <taxon>Bacteroidota</taxon>
        <taxon>Chitinophagia</taxon>
        <taxon>Chitinophagales</taxon>
        <taxon>Chitinophagaceae</taxon>
        <taxon>Filimonas</taxon>
    </lineage>
</organism>
<dbReference type="AlphaFoldDB" id="A0A917J4Y9"/>